<evidence type="ECO:0000313" key="3">
    <source>
        <dbReference type="Proteomes" id="UP000827483"/>
    </source>
</evidence>
<feature type="domain" description="BACON" evidence="1">
    <location>
        <begin position="81"/>
        <end position="138"/>
    </location>
</feature>
<dbReference type="Pfam" id="PF13004">
    <property type="entry name" value="BACON"/>
    <property type="match status" value="2"/>
</dbReference>
<dbReference type="Proteomes" id="UP000827483">
    <property type="component" value="Segment"/>
</dbReference>
<reference evidence="2 3" key="1">
    <citation type="submission" date="2021-04" db="EMBL/GenBank/DDBJ databases">
        <authorList>
            <person name="Shkoporov A.N."/>
            <person name="Stockdale S.R."/>
            <person name="Guerin E."/>
            <person name="Ross R.P."/>
            <person name="Hill C."/>
        </authorList>
    </citation>
    <scope>NUCLEOTIDE SEQUENCE [LARGE SCALE GENOMIC DNA]</scope>
    <source>
        <strain evidence="3">cr105_1</strain>
    </source>
</reference>
<dbReference type="EMBL" id="MZ130493">
    <property type="protein sequence ID" value="QWM90785.2"/>
    <property type="molecule type" value="Genomic_DNA"/>
</dbReference>
<sequence length="229" mass="25573">MINNIYIGTTKADTYYYGSDQVDRIYSGDILVYQKEDEYVFTTDTPSLNFGSTDFDAQVPLIESLKNGLDQPYDFAIASHTWITVEMLYSPPDEVTGLISTTAEITVAANTSSNFRIGQVTFMQRESGQTLTITISQEGNTVTTTFYPTNLNFEQKGGAKYCTYTPENAFAQYTPQGNYTWLTTTMANGTMTIKATTNLKTSARTATYDIVVGSDKYTLYITQDKYIMS</sequence>
<gene>
    <name evidence="2" type="primary">gp_72815</name>
</gene>
<dbReference type="InterPro" id="IPR013783">
    <property type="entry name" value="Ig-like_fold"/>
</dbReference>
<dbReference type="InterPro" id="IPR024361">
    <property type="entry name" value="BACON"/>
</dbReference>
<protein>
    <recommendedName>
        <fullName evidence="1">BACON domain-containing protein</fullName>
    </recommendedName>
</protein>
<evidence type="ECO:0000259" key="1">
    <source>
        <dbReference type="Pfam" id="PF13004"/>
    </source>
</evidence>
<proteinExistence type="predicted"/>
<feature type="domain" description="BACON" evidence="1">
    <location>
        <begin position="178"/>
        <end position="223"/>
    </location>
</feature>
<dbReference type="Gene3D" id="2.60.40.10">
    <property type="entry name" value="Immunoglobulins"/>
    <property type="match status" value="2"/>
</dbReference>
<accession>A0AAE7S2Z4</accession>
<evidence type="ECO:0000313" key="2">
    <source>
        <dbReference type="EMBL" id="QWM90785.2"/>
    </source>
</evidence>
<name>A0AAE7S2Z4_9CAUD</name>
<organism evidence="2 3">
    <name type="scientific">uncultured phage cr105_1</name>
    <dbReference type="NCBI Taxonomy" id="2986415"/>
    <lineage>
        <taxon>Viruses</taxon>
        <taxon>Duplodnaviria</taxon>
        <taxon>Heunggongvirae</taxon>
        <taxon>Uroviricota</taxon>
        <taxon>Caudoviricetes</taxon>
        <taxon>Crassvirales</taxon>
        <taxon>Suoliviridae</taxon>
        <taxon>Loutivirinae</taxon>
        <taxon>Buchavirus</taxon>
        <taxon>Buchavirus intestinalis</taxon>
    </lineage>
</organism>
<keyword evidence="3" id="KW-1185">Reference proteome</keyword>